<feature type="domain" description="Amidase" evidence="1">
    <location>
        <begin position="48"/>
        <end position="127"/>
    </location>
</feature>
<dbReference type="AlphaFoldDB" id="A0A916QYV9"/>
<name>A0A916QYV9_9RHOB</name>
<dbReference type="Gene3D" id="3.90.1300.10">
    <property type="entry name" value="Amidase signature (AS) domain"/>
    <property type="match status" value="1"/>
</dbReference>
<evidence type="ECO:0000259" key="1">
    <source>
        <dbReference type="Pfam" id="PF01425"/>
    </source>
</evidence>
<dbReference type="SUPFAM" id="SSF75304">
    <property type="entry name" value="Amidase signature (AS) enzymes"/>
    <property type="match status" value="1"/>
</dbReference>
<sequence>MTENFLWSRDTAAQRLERTRQHVAQDTAETRHVFTQLFSDDLPPEALPDTPLSGALVSIKDLLDVEGYTTRAGTVFMADNPTAEQDAEVVARLRAQGCVFVGHTSMTELAYSGLCLNHHYGTLENARFPGCNGGR</sequence>
<dbReference type="InterPro" id="IPR036928">
    <property type="entry name" value="AS_sf"/>
</dbReference>
<keyword evidence="3" id="KW-1185">Reference proteome</keyword>
<dbReference type="GO" id="GO:0003824">
    <property type="term" value="F:catalytic activity"/>
    <property type="evidence" value="ECO:0007669"/>
    <property type="project" value="InterPro"/>
</dbReference>
<reference evidence="2" key="1">
    <citation type="journal article" date="2014" name="Int. J. Syst. Evol. Microbiol.">
        <title>Complete genome sequence of Corynebacterium casei LMG S-19264T (=DSM 44701T), isolated from a smear-ripened cheese.</title>
        <authorList>
            <consortium name="US DOE Joint Genome Institute (JGI-PGF)"/>
            <person name="Walter F."/>
            <person name="Albersmeier A."/>
            <person name="Kalinowski J."/>
            <person name="Ruckert C."/>
        </authorList>
    </citation>
    <scope>NUCLEOTIDE SEQUENCE</scope>
    <source>
        <strain evidence="2">CGMCC 1.15880</strain>
    </source>
</reference>
<protein>
    <recommendedName>
        <fullName evidence="1">Amidase domain-containing protein</fullName>
    </recommendedName>
</protein>
<evidence type="ECO:0000313" key="2">
    <source>
        <dbReference type="EMBL" id="GGA15289.1"/>
    </source>
</evidence>
<dbReference type="Proteomes" id="UP000628017">
    <property type="component" value="Unassembled WGS sequence"/>
</dbReference>
<dbReference type="PANTHER" id="PTHR11895">
    <property type="entry name" value="TRANSAMIDASE"/>
    <property type="match status" value="1"/>
</dbReference>
<dbReference type="PANTHER" id="PTHR11895:SF176">
    <property type="entry name" value="AMIDASE AMID-RELATED"/>
    <property type="match status" value="1"/>
</dbReference>
<evidence type="ECO:0000313" key="3">
    <source>
        <dbReference type="Proteomes" id="UP000628017"/>
    </source>
</evidence>
<comment type="caution">
    <text evidence="2">The sequence shown here is derived from an EMBL/GenBank/DDBJ whole genome shotgun (WGS) entry which is preliminary data.</text>
</comment>
<dbReference type="RefSeq" id="WP_188672714.1">
    <property type="nucleotide sequence ID" value="NZ_BMKA01000002.1"/>
</dbReference>
<dbReference type="InterPro" id="IPR023631">
    <property type="entry name" value="Amidase_dom"/>
</dbReference>
<proteinExistence type="predicted"/>
<dbReference type="InterPro" id="IPR000120">
    <property type="entry name" value="Amidase"/>
</dbReference>
<dbReference type="EMBL" id="BMKA01000002">
    <property type="protein sequence ID" value="GGA15289.1"/>
    <property type="molecule type" value="Genomic_DNA"/>
</dbReference>
<reference evidence="2" key="2">
    <citation type="submission" date="2020-09" db="EMBL/GenBank/DDBJ databases">
        <authorList>
            <person name="Sun Q."/>
            <person name="Zhou Y."/>
        </authorList>
    </citation>
    <scope>NUCLEOTIDE SEQUENCE</scope>
    <source>
        <strain evidence="2">CGMCC 1.15880</strain>
    </source>
</reference>
<accession>A0A916QYV9</accession>
<gene>
    <name evidence="2" type="ORF">GCM10011498_14560</name>
</gene>
<dbReference type="Pfam" id="PF01425">
    <property type="entry name" value="Amidase"/>
    <property type="match status" value="1"/>
</dbReference>
<organism evidence="2 3">
    <name type="scientific">Neptunicoccus cionae</name>
    <dbReference type="NCBI Taxonomy" id="2035344"/>
    <lineage>
        <taxon>Bacteria</taxon>
        <taxon>Pseudomonadati</taxon>
        <taxon>Pseudomonadota</taxon>
        <taxon>Alphaproteobacteria</taxon>
        <taxon>Rhodobacterales</taxon>
        <taxon>Paracoccaceae</taxon>
        <taxon>Neptunicoccus</taxon>
    </lineage>
</organism>